<gene>
    <name evidence="1" type="ORF">JCGZ_17985</name>
</gene>
<evidence type="ECO:0000313" key="1">
    <source>
        <dbReference type="EMBL" id="KDP26827.1"/>
    </source>
</evidence>
<dbReference type="Proteomes" id="UP000027138">
    <property type="component" value="Unassembled WGS sequence"/>
</dbReference>
<sequence>MRTTNLFPHEIEATKTDVELMKKHGSRPELDLFNSPQSASKARCDGNKVRNCCN</sequence>
<protein>
    <submittedName>
        <fullName evidence="1">Uncharacterized protein</fullName>
    </submittedName>
</protein>
<dbReference type="EMBL" id="KK914893">
    <property type="protein sequence ID" value="KDP26827.1"/>
    <property type="molecule type" value="Genomic_DNA"/>
</dbReference>
<name>A0A067JSH2_JATCU</name>
<dbReference type="AlphaFoldDB" id="A0A067JSH2"/>
<organism evidence="1 2">
    <name type="scientific">Jatropha curcas</name>
    <name type="common">Barbados nut</name>
    <dbReference type="NCBI Taxonomy" id="180498"/>
    <lineage>
        <taxon>Eukaryota</taxon>
        <taxon>Viridiplantae</taxon>
        <taxon>Streptophyta</taxon>
        <taxon>Embryophyta</taxon>
        <taxon>Tracheophyta</taxon>
        <taxon>Spermatophyta</taxon>
        <taxon>Magnoliopsida</taxon>
        <taxon>eudicotyledons</taxon>
        <taxon>Gunneridae</taxon>
        <taxon>Pentapetalae</taxon>
        <taxon>rosids</taxon>
        <taxon>fabids</taxon>
        <taxon>Malpighiales</taxon>
        <taxon>Euphorbiaceae</taxon>
        <taxon>Crotonoideae</taxon>
        <taxon>Jatropheae</taxon>
        <taxon>Jatropha</taxon>
    </lineage>
</organism>
<evidence type="ECO:0000313" key="2">
    <source>
        <dbReference type="Proteomes" id="UP000027138"/>
    </source>
</evidence>
<reference evidence="1 2" key="1">
    <citation type="journal article" date="2014" name="PLoS ONE">
        <title>Global Analysis of Gene Expression Profiles in Physic Nut (Jatropha curcas L.) Seedlings Exposed to Salt Stress.</title>
        <authorList>
            <person name="Zhang L."/>
            <person name="Zhang C."/>
            <person name="Wu P."/>
            <person name="Chen Y."/>
            <person name="Li M."/>
            <person name="Jiang H."/>
            <person name="Wu G."/>
        </authorList>
    </citation>
    <scope>NUCLEOTIDE SEQUENCE [LARGE SCALE GENOMIC DNA]</scope>
    <source>
        <strain evidence="2">cv. GZQX0401</strain>
        <tissue evidence="1">Young leaves</tissue>
    </source>
</reference>
<proteinExistence type="predicted"/>
<keyword evidence="2" id="KW-1185">Reference proteome</keyword>
<accession>A0A067JSH2</accession>